<proteinExistence type="predicted"/>
<dbReference type="AlphaFoldDB" id="A0AAW2HHZ0"/>
<accession>A0AAW2HHZ0</accession>
<comment type="caution">
    <text evidence="1">The sequence shown here is derived from an EMBL/GenBank/DDBJ whole genome shotgun (WGS) entry which is preliminary data.</text>
</comment>
<reference evidence="1" key="1">
    <citation type="journal article" date="2024" name="Gigascience">
        <title>Chromosome-level genome of the poultry shaft louse Menopon gallinae provides insight into the host-switching and adaptive evolution of parasitic lice.</title>
        <authorList>
            <person name="Xu Y."/>
            <person name="Ma L."/>
            <person name="Liu S."/>
            <person name="Liang Y."/>
            <person name="Liu Q."/>
            <person name="He Z."/>
            <person name="Tian L."/>
            <person name="Duan Y."/>
            <person name="Cai W."/>
            <person name="Li H."/>
            <person name="Song F."/>
        </authorList>
    </citation>
    <scope>NUCLEOTIDE SEQUENCE</scope>
    <source>
        <strain evidence="1">Cailab_2023a</strain>
    </source>
</reference>
<dbReference type="SUPFAM" id="SSF53822">
    <property type="entry name" value="Periplasmic binding protein-like I"/>
    <property type="match status" value="1"/>
</dbReference>
<dbReference type="EMBL" id="JARGDH010000004">
    <property type="protein sequence ID" value="KAL0269379.1"/>
    <property type="molecule type" value="Genomic_DNA"/>
</dbReference>
<organism evidence="1">
    <name type="scientific">Menopon gallinae</name>
    <name type="common">poultry shaft louse</name>
    <dbReference type="NCBI Taxonomy" id="328185"/>
    <lineage>
        <taxon>Eukaryota</taxon>
        <taxon>Metazoa</taxon>
        <taxon>Ecdysozoa</taxon>
        <taxon>Arthropoda</taxon>
        <taxon>Hexapoda</taxon>
        <taxon>Insecta</taxon>
        <taxon>Pterygota</taxon>
        <taxon>Neoptera</taxon>
        <taxon>Paraneoptera</taxon>
        <taxon>Psocodea</taxon>
        <taxon>Troctomorpha</taxon>
        <taxon>Phthiraptera</taxon>
        <taxon>Amblycera</taxon>
        <taxon>Menoponidae</taxon>
        <taxon>Menopon</taxon>
    </lineage>
</organism>
<dbReference type="Gene3D" id="3.40.50.2300">
    <property type="match status" value="1"/>
</dbReference>
<evidence type="ECO:0000313" key="1">
    <source>
        <dbReference type="EMBL" id="KAL0269379.1"/>
    </source>
</evidence>
<gene>
    <name evidence="1" type="ORF">PYX00_007135</name>
</gene>
<protein>
    <submittedName>
        <fullName evidence="1">Uncharacterized protein</fullName>
    </submittedName>
</protein>
<sequence>MKLFADNNVIRSKSSAEPRRLLAALAVLFAAGSAICLASDDRANQIASDSTHVTFNDLGRETGQFFRNATPPHFRGSRFRNVTRGVLRLAVIAPIDADHDQSLRKILPAIRFAVDAVTNPATGTLPGWDIQVNYMDSNCSSIYGPLAAVEIYMRGIAGTFQSFRSVSRGHCFRSTIVREHPINSAFEQKGIETRGC</sequence>
<dbReference type="InterPro" id="IPR028082">
    <property type="entry name" value="Peripla_BP_I"/>
</dbReference>
<name>A0AAW2HHZ0_9NEOP</name>